<comment type="caution">
    <text evidence="5">The sequence shown here is derived from an EMBL/GenBank/DDBJ whole genome shotgun (WGS) entry which is preliminary data.</text>
</comment>
<gene>
    <name evidence="5" type="primary">fixK_4</name>
    <name evidence="5" type="ORF">NBEOAGPD_4597</name>
</gene>
<evidence type="ECO:0000313" key="5">
    <source>
        <dbReference type="EMBL" id="GJD81351.1"/>
    </source>
</evidence>
<dbReference type="SMART" id="SM00419">
    <property type="entry name" value="HTH_CRP"/>
    <property type="match status" value="1"/>
</dbReference>
<protein>
    <submittedName>
        <fullName evidence="5">Nitrogen fixation regulation protein FixK</fullName>
    </submittedName>
</protein>
<sequence length="263" mass="28797">MDAFPGDLPAPRLAPETDAADMLARKLGGFVDLDAADRAVLERVCGRARRYAGQTDLLRQGEVPDAVIAVLRGFVCRGRHRPNGACQILAYLLPGDICGPDFSDLRPMDHVVTTLSACLVARIPREVFLAMIDRHPNIARALRIARSVDEAVAREWLVSVGRRSARERLAHLFCELSVRLGAVGLAGADGYELPLTQVALSDTVALTSVHVNRTLREMRRDGLIELKGRRLLILDAERLRAEAEFDAAYLRQAGPPAHRNEGG</sequence>
<dbReference type="InterPro" id="IPR036388">
    <property type="entry name" value="WH-like_DNA-bd_sf"/>
</dbReference>
<dbReference type="GO" id="GO:0003677">
    <property type="term" value="F:DNA binding"/>
    <property type="evidence" value="ECO:0007669"/>
    <property type="project" value="UniProtKB-KW"/>
</dbReference>
<dbReference type="Pfam" id="PF13545">
    <property type="entry name" value="HTH_Crp_2"/>
    <property type="match status" value="1"/>
</dbReference>
<evidence type="ECO:0000256" key="2">
    <source>
        <dbReference type="ARBA" id="ARBA00023125"/>
    </source>
</evidence>
<keyword evidence="6" id="KW-1185">Reference proteome</keyword>
<dbReference type="PANTHER" id="PTHR24567">
    <property type="entry name" value="CRP FAMILY TRANSCRIPTIONAL REGULATORY PROTEIN"/>
    <property type="match status" value="1"/>
</dbReference>
<dbReference type="PANTHER" id="PTHR24567:SF68">
    <property type="entry name" value="DNA-BINDING TRANSCRIPTIONAL DUAL REGULATOR CRP"/>
    <property type="match status" value="1"/>
</dbReference>
<dbReference type="Proteomes" id="UP001055108">
    <property type="component" value="Unassembled WGS sequence"/>
</dbReference>
<dbReference type="RefSeq" id="WP_238306586.1">
    <property type="nucleotide sequence ID" value="NZ_BPQM01000134.1"/>
</dbReference>
<keyword evidence="1" id="KW-0805">Transcription regulation</keyword>
<dbReference type="InterPro" id="IPR050397">
    <property type="entry name" value="Env_Response_Regulators"/>
</dbReference>
<evidence type="ECO:0000256" key="1">
    <source>
        <dbReference type="ARBA" id="ARBA00023015"/>
    </source>
</evidence>
<reference evidence="5" key="1">
    <citation type="journal article" date="2016" name="Front. Microbiol.">
        <title>Genome Sequence of the Piezophilic, Mesophilic Sulfate-Reducing Bacterium Desulfovibrio indicus J2T.</title>
        <authorList>
            <person name="Cao J."/>
            <person name="Maignien L."/>
            <person name="Shao Z."/>
            <person name="Alain K."/>
            <person name="Jebbar M."/>
        </authorList>
    </citation>
    <scope>NUCLEOTIDE SEQUENCE</scope>
    <source>
        <strain evidence="5">NBRC 103626</strain>
    </source>
</reference>
<dbReference type="SUPFAM" id="SSF46785">
    <property type="entry name" value="Winged helix' DNA-binding domain"/>
    <property type="match status" value="1"/>
</dbReference>
<dbReference type="GO" id="GO:0005829">
    <property type="term" value="C:cytosol"/>
    <property type="evidence" value="ECO:0007669"/>
    <property type="project" value="TreeGrafter"/>
</dbReference>
<dbReference type="InterPro" id="IPR018490">
    <property type="entry name" value="cNMP-bd_dom_sf"/>
</dbReference>
<dbReference type="SUPFAM" id="SSF51206">
    <property type="entry name" value="cAMP-binding domain-like"/>
    <property type="match status" value="1"/>
</dbReference>
<evidence type="ECO:0000256" key="3">
    <source>
        <dbReference type="ARBA" id="ARBA00023163"/>
    </source>
</evidence>
<proteinExistence type="predicted"/>
<name>A0AA37HTF6_9HYPH</name>
<dbReference type="GO" id="GO:0003700">
    <property type="term" value="F:DNA-binding transcription factor activity"/>
    <property type="evidence" value="ECO:0007669"/>
    <property type="project" value="TreeGrafter"/>
</dbReference>
<dbReference type="Gene3D" id="1.10.10.10">
    <property type="entry name" value="Winged helix-like DNA-binding domain superfamily/Winged helix DNA-binding domain"/>
    <property type="match status" value="1"/>
</dbReference>
<keyword evidence="2" id="KW-0238">DNA-binding</keyword>
<organism evidence="5 6">
    <name type="scientific">Methylobacterium gregans</name>
    <dbReference type="NCBI Taxonomy" id="374424"/>
    <lineage>
        <taxon>Bacteria</taxon>
        <taxon>Pseudomonadati</taxon>
        <taxon>Pseudomonadota</taxon>
        <taxon>Alphaproteobacteria</taxon>
        <taxon>Hyphomicrobiales</taxon>
        <taxon>Methylobacteriaceae</taxon>
        <taxon>Methylobacterium</taxon>
    </lineage>
</organism>
<dbReference type="InterPro" id="IPR036390">
    <property type="entry name" value="WH_DNA-bd_sf"/>
</dbReference>
<dbReference type="EMBL" id="BPQM01000134">
    <property type="protein sequence ID" value="GJD81351.1"/>
    <property type="molecule type" value="Genomic_DNA"/>
</dbReference>
<dbReference type="AlphaFoldDB" id="A0AA37HTF6"/>
<accession>A0AA37HTF6</accession>
<evidence type="ECO:0000259" key="4">
    <source>
        <dbReference type="PROSITE" id="PS51063"/>
    </source>
</evidence>
<dbReference type="Pfam" id="PF00027">
    <property type="entry name" value="cNMP_binding"/>
    <property type="match status" value="1"/>
</dbReference>
<dbReference type="Gene3D" id="2.60.120.10">
    <property type="entry name" value="Jelly Rolls"/>
    <property type="match status" value="1"/>
</dbReference>
<reference evidence="5" key="2">
    <citation type="submission" date="2021-08" db="EMBL/GenBank/DDBJ databases">
        <authorList>
            <person name="Tani A."/>
            <person name="Ola A."/>
            <person name="Ogura Y."/>
            <person name="Katsura K."/>
            <person name="Hayashi T."/>
        </authorList>
    </citation>
    <scope>NUCLEOTIDE SEQUENCE</scope>
    <source>
        <strain evidence="5">NBRC 103626</strain>
    </source>
</reference>
<dbReference type="InterPro" id="IPR012318">
    <property type="entry name" value="HTH_CRP"/>
</dbReference>
<dbReference type="PROSITE" id="PS51063">
    <property type="entry name" value="HTH_CRP_2"/>
    <property type="match status" value="1"/>
</dbReference>
<dbReference type="InterPro" id="IPR014710">
    <property type="entry name" value="RmlC-like_jellyroll"/>
</dbReference>
<keyword evidence="3" id="KW-0804">Transcription</keyword>
<dbReference type="CDD" id="cd00038">
    <property type="entry name" value="CAP_ED"/>
    <property type="match status" value="1"/>
</dbReference>
<evidence type="ECO:0000313" key="6">
    <source>
        <dbReference type="Proteomes" id="UP001055108"/>
    </source>
</evidence>
<dbReference type="InterPro" id="IPR000595">
    <property type="entry name" value="cNMP-bd_dom"/>
</dbReference>
<feature type="domain" description="HTH crp-type" evidence="4">
    <location>
        <begin position="163"/>
        <end position="237"/>
    </location>
</feature>